<feature type="compositionally biased region" description="Basic residues" evidence="1">
    <location>
        <begin position="125"/>
        <end position="137"/>
    </location>
</feature>
<evidence type="ECO:0000313" key="2">
    <source>
        <dbReference type="EMBL" id="SJL18392.1"/>
    </source>
</evidence>
<keyword evidence="3" id="KW-1185">Reference proteome</keyword>
<dbReference type="OrthoDB" id="2645941at2759"/>
<gene>
    <name evidence="2" type="ORF">ARMOST_21980</name>
</gene>
<evidence type="ECO:0000313" key="3">
    <source>
        <dbReference type="Proteomes" id="UP000219338"/>
    </source>
</evidence>
<feature type="compositionally biased region" description="Low complexity" evidence="1">
    <location>
        <begin position="80"/>
        <end position="91"/>
    </location>
</feature>
<dbReference type="Proteomes" id="UP000219338">
    <property type="component" value="Unassembled WGS sequence"/>
</dbReference>
<protein>
    <submittedName>
        <fullName evidence="2">Uncharacterized protein</fullName>
    </submittedName>
</protein>
<proteinExistence type="predicted"/>
<evidence type="ECO:0000256" key="1">
    <source>
        <dbReference type="SAM" id="MobiDB-lite"/>
    </source>
</evidence>
<organism evidence="2 3">
    <name type="scientific">Armillaria ostoyae</name>
    <name type="common">Armillaria root rot fungus</name>
    <dbReference type="NCBI Taxonomy" id="47428"/>
    <lineage>
        <taxon>Eukaryota</taxon>
        <taxon>Fungi</taxon>
        <taxon>Dikarya</taxon>
        <taxon>Basidiomycota</taxon>
        <taxon>Agaricomycotina</taxon>
        <taxon>Agaricomycetes</taxon>
        <taxon>Agaricomycetidae</taxon>
        <taxon>Agaricales</taxon>
        <taxon>Marasmiineae</taxon>
        <taxon>Physalacriaceae</taxon>
        <taxon>Armillaria</taxon>
    </lineage>
</organism>
<sequence>MIAIPKVFTGNHEDIERFIGDCLMYFEAHASFFILPSHMIPFATSLFDGAAKTWWVHERLKYWSELAPPLIASDTLPGKNSSTMSTNNSETPRPWKFKKKKMFELRMGSGPAHHLLPGARSIGHQGRKTPRRRRPRANGRDIPGDYDEWKARIILMYEERQKNWAFHQAAGNPRDNAPPRDHYCHQPHQGR</sequence>
<feature type="region of interest" description="Disordered" evidence="1">
    <location>
        <begin position="114"/>
        <end position="143"/>
    </location>
</feature>
<name>A0A284SBL0_ARMOS</name>
<accession>A0A284SBL0</accession>
<dbReference type="EMBL" id="FUEG01000059">
    <property type="protein sequence ID" value="SJL18392.1"/>
    <property type="molecule type" value="Genomic_DNA"/>
</dbReference>
<reference evidence="3" key="1">
    <citation type="journal article" date="2017" name="Nat. Ecol. Evol.">
        <title>Genome expansion and lineage-specific genetic innovations in the forest pathogenic fungi Armillaria.</title>
        <authorList>
            <person name="Sipos G."/>
            <person name="Prasanna A.N."/>
            <person name="Walter M.C."/>
            <person name="O'Connor E."/>
            <person name="Balint B."/>
            <person name="Krizsan K."/>
            <person name="Kiss B."/>
            <person name="Hess J."/>
            <person name="Varga T."/>
            <person name="Slot J."/>
            <person name="Riley R."/>
            <person name="Boka B."/>
            <person name="Rigling D."/>
            <person name="Barry K."/>
            <person name="Lee J."/>
            <person name="Mihaltcheva S."/>
            <person name="LaButti K."/>
            <person name="Lipzen A."/>
            <person name="Waldron R."/>
            <person name="Moloney N.M."/>
            <person name="Sperisen C."/>
            <person name="Kredics L."/>
            <person name="Vagvoelgyi C."/>
            <person name="Patrignani A."/>
            <person name="Fitzpatrick D."/>
            <person name="Nagy I."/>
            <person name="Doyle S."/>
            <person name="Anderson J.B."/>
            <person name="Grigoriev I.V."/>
            <person name="Gueldener U."/>
            <person name="Muensterkoetter M."/>
            <person name="Nagy L.G."/>
        </authorList>
    </citation>
    <scope>NUCLEOTIDE SEQUENCE [LARGE SCALE GENOMIC DNA]</scope>
    <source>
        <strain evidence="3">C18/9</strain>
    </source>
</reference>
<feature type="region of interest" description="Disordered" evidence="1">
    <location>
        <begin position="169"/>
        <end position="191"/>
    </location>
</feature>
<dbReference type="AlphaFoldDB" id="A0A284SBL0"/>
<feature type="region of interest" description="Disordered" evidence="1">
    <location>
        <begin position="74"/>
        <end position="93"/>
    </location>
</feature>